<gene>
    <name evidence="2" type="ORF">PARMNEM_LOCUS15605</name>
</gene>
<feature type="domain" description="Reverse transcriptase" evidence="1">
    <location>
        <begin position="98"/>
        <end position="276"/>
    </location>
</feature>
<comment type="caution">
    <text evidence="2">The sequence shown here is derived from an EMBL/GenBank/DDBJ whole genome shotgun (WGS) entry which is preliminary data.</text>
</comment>
<dbReference type="Proteomes" id="UP001314205">
    <property type="component" value="Unassembled WGS sequence"/>
</dbReference>
<dbReference type="CDD" id="cd01650">
    <property type="entry name" value="RT_nLTR_like"/>
    <property type="match status" value="1"/>
</dbReference>
<dbReference type="PANTHER" id="PTHR19446">
    <property type="entry name" value="REVERSE TRANSCRIPTASES"/>
    <property type="match status" value="1"/>
</dbReference>
<feature type="non-terminal residue" evidence="2">
    <location>
        <position position="276"/>
    </location>
</feature>
<dbReference type="PROSITE" id="PS50878">
    <property type="entry name" value="RT_POL"/>
    <property type="match status" value="1"/>
</dbReference>
<evidence type="ECO:0000259" key="1">
    <source>
        <dbReference type="PROSITE" id="PS50878"/>
    </source>
</evidence>
<reference evidence="2 3" key="1">
    <citation type="submission" date="2023-11" db="EMBL/GenBank/DDBJ databases">
        <authorList>
            <person name="Hedman E."/>
            <person name="Englund M."/>
            <person name="Stromberg M."/>
            <person name="Nyberg Akerstrom W."/>
            <person name="Nylinder S."/>
            <person name="Jareborg N."/>
            <person name="Kallberg Y."/>
            <person name="Kronander E."/>
        </authorList>
    </citation>
    <scope>NUCLEOTIDE SEQUENCE [LARGE SCALE GENOMIC DNA]</scope>
</reference>
<proteinExistence type="predicted"/>
<protein>
    <recommendedName>
        <fullName evidence="1">Reverse transcriptase domain-containing protein</fullName>
    </recommendedName>
</protein>
<dbReference type="SUPFAM" id="SSF56672">
    <property type="entry name" value="DNA/RNA polymerases"/>
    <property type="match status" value="1"/>
</dbReference>
<accession>A0AAV1LMX9</accession>
<sequence length="276" mass="31600">MNAIRDQNGCILNDEVLSLRRWKEYFESVFMSDETFELNEIEIPKEEEIDRDISIDEIMKAMKSMKAGKAAGYDRVSLEMLRAGEGVVADLLYTLFNLCWELKRVPGDWCKAVIVPIYKAKGSQQDCKNYRGISLLSIVGKLYAKVLIERVMKETDGKIWDVQVGFRKGMGCTDQVFSMRMIAEKFLAKNQKVFCAFMDLEKAYDKVNRDMLWQTLNSFGLSAGLIQALKSLYRDSSACVRINNSDWFGIDKGVRQGCVASPWLFNLFMDSCLENL</sequence>
<dbReference type="InterPro" id="IPR043502">
    <property type="entry name" value="DNA/RNA_pol_sf"/>
</dbReference>
<dbReference type="InterPro" id="IPR000477">
    <property type="entry name" value="RT_dom"/>
</dbReference>
<dbReference type="Pfam" id="PF00078">
    <property type="entry name" value="RVT_1"/>
    <property type="match status" value="1"/>
</dbReference>
<keyword evidence="3" id="KW-1185">Reference proteome</keyword>
<organism evidence="2 3">
    <name type="scientific">Parnassius mnemosyne</name>
    <name type="common">clouded apollo</name>
    <dbReference type="NCBI Taxonomy" id="213953"/>
    <lineage>
        <taxon>Eukaryota</taxon>
        <taxon>Metazoa</taxon>
        <taxon>Ecdysozoa</taxon>
        <taxon>Arthropoda</taxon>
        <taxon>Hexapoda</taxon>
        <taxon>Insecta</taxon>
        <taxon>Pterygota</taxon>
        <taxon>Neoptera</taxon>
        <taxon>Endopterygota</taxon>
        <taxon>Lepidoptera</taxon>
        <taxon>Glossata</taxon>
        <taxon>Ditrysia</taxon>
        <taxon>Papilionoidea</taxon>
        <taxon>Papilionidae</taxon>
        <taxon>Parnassiinae</taxon>
        <taxon>Parnassini</taxon>
        <taxon>Parnassius</taxon>
        <taxon>Driopa</taxon>
    </lineage>
</organism>
<dbReference type="EMBL" id="CAVLGL010000093">
    <property type="protein sequence ID" value="CAK1596230.1"/>
    <property type="molecule type" value="Genomic_DNA"/>
</dbReference>
<dbReference type="GO" id="GO:0071897">
    <property type="term" value="P:DNA biosynthetic process"/>
    <property type="evidence" value="ECO:0007669"/>
    <property type="project" value="UniProtKB-ARBA"/>
</dbReference>
<evidence type="ECO:0000313" key="2">
    <source>
        <dbReference type="EMBL" id="CAK1596230.1"/>
    </source>
</evidence>
<dbReference type="AlphaFoldDB" id="A0AAV1LMX9"/>
<name>A0AAV1LMX9_9NEOP</name>
<evidence type="ECO:0000313" key="3">
    <source>
        <dbReference type="Proteomes" id="UP001314205"/>
    </source>
</evidence>